<dbReference type="GO" id="GO:0005886">
    <property type="term" value="C:plasma membrane"/>
    <property type="evidence" value="ECO:0007669"/>
    <property type="project" value="UniProtKB-SubCell"/>
</dbReference>
<feature type="domain" description="RDD" evidence="7">
    <location>
        <begin position="7"/>
        <end position="129"/>
    </location>
</feature>
<evidence type="ECO:0000313" key="8">
    <source>
        <dbReference type="EMBL" id="GGG78953.1"/>
    </source>
</evidence>
<dbReference type="AlphaFoldDB" id="A0A917HHQ8"/>
<protein>
    <recommendedName>
        <fullName evidence="7">RDD domain-containing protein</fullName>
    </recommendedName>
</protein>
<evidence type="ECO:0000256" key="1">
    <source>
        <dbReference type="ARBA" id="ARBA00004651"/>
    </source>
</evidence>
<evidence type="ECO:0000256" key="3">
    <source>
        <dbReference type="ARBA" id="ARBA00022692"/>
    </source>
</evidence>
<dbReference type="InterPro" id="IPR010432">
    <property type="entry name" value="RDD"/>
</dbReference>
<dbReference type="EMBL" id="BMFR01000010">
    <property type="protein sequence ID" value="GGG78953.1"/>
    <property type="molecule type" value="Genomic_DNA"/>
</dbReference>
<keyword evidence="3 6" id="KW-0812">Transmembrane</keyword>
<dbReference type="PANTHER" id="PTHR36115">
    <property type="entry name" value="PROLINE-RICH ANTIGEN HOMOLOG-RELATED"/>
    <property type="match status" value="1"/>
</dbReference>
<accession>A0A917HHQ8</accession>
<sequence length="142" mass="16104">MEVTNPAGFQNRFLARILDLLIIFLVTGVFSQLLYGEFYDDDNFYPIDYLGLIYGLALPVVWYGYTLGRRMVGNRIVRVDGRKIGIGTMILRDIVAVIVYIFTFGIGLIVSAFMIGTREDKRAIHDFIAQTYVTTDPPTKAH</sequence>
<evidence type="ECO:0000256" key="4">
    <source>
        <dbReference type="ARBA" id="ARBA00022989"/>
    </source>
</evidence>
<evidence type="ECO:0000256" key="5">
    <source>
        <dbReference type="ARBA" id="ARBA00023136"/>
    </source>
</evidence>
<dbReference type="InterPro" id="IPR051791">
    <property type="entry name" value="Pra-immunoreactive"/>
</dbReference>
<keyword evidence="2" id="KW-1003">Cell membrane</keyword>
<comment type="caution">
    <text evidence="8">The sequence shown here is derived from an EMBL/GenBank/DDBJ whole genome shotgun (WGS) entry which is preliminary data.</text>
</comment>
<feature type="transmembrane region" description="Helical" evidence="6">
    <location>
        <begin position="89"/>
        <end position="115"/>
    </location>
</feature>
<dbReference type="Proteomes" id="UP000622860">
    <property type="component" value="Unassembled WGS sequence"/>
</dbReference>
<dbReference type="PANTHER" id="PTHR36115:SF9">
    <property type="entry name" value="LMO1584 PROTEIN"/>
    <property type="match status" value="1"/>
</dbReference>
<evidence type="ECO:0000259" key="7">
    <source>
        <dbReference type="Pfam" id="PF06271"/>
    </source>
</evidence>
<dbReference type="Pfam" id="PF06271">
    <property type="entry name" value="RDD"/>
    <property type="match status" value="1"/>
</dbReference>
<gene>
    <name evidence="8" type="primary">yckC</name>
    <name evidence="8" type="ORF">GCM10011398_25340</name>
</gene>
<name>A0A917HHQ8_9BACI</name>
<feature type="transmembrane region" description="Helical" evidence="6">
    <location>
        <begin position="47"/>
        <end position="68"/>
    </location>
</feature>
<keyword evidence="4 6" id="KW-1133">Transmembrane helix</keyword>
<comment type="subcellular location">
    <subcellularLocation>
        <location evidence="1">Cell membrane</location>
        <topology evidence="1">Multi-pass membrane protein</topology>
    </subcellularLocation>
</comment>
<feature type="transmembrane region" description="Helical" evidence="6">
    <location>
        <begin position="17"/>
        <end position="35"/>
    </location>
</feature>
<keyword evidence="5 6" id="KW-0472">Membrane</keyword>
<reference evidence="8" key="2">
    <citation type="submission" date="2020-09" db="EMBL/GenBank/DDBJ databases">
        <authorList>
            <person name="Sun Q."/>
            <person name="Zhou Y."/>
        </authorList>
    </citation>
    <scope>NUCLEOTIDE SEQUENCE</scope>
    <source>
        <strain evidence="8">CGMCC 1.12754</strain>
    </source>
</reference>
<evidence type="ECO:0000256" key="2">
    <source>
        <dbReference type="ARBA" id="ARBA00022475"/>
    </source>
</evidence>
<reference evidence="8" key="1">
    <citation type="journal article" date="2014" name="Int. J. Syst. Evol. Microbiol.">
        <title>Complete genome sequence of Corynebacterium casei LMG S-19264T (=DSM 44701T), isolated from a smear-ripened cheese.</title>
        <authorList>
            <consortium name="US DOE Joint Genome Institute (JGI-PGF)"/>
            <person name="Walter F."/>
            <person name="Albersmeier A."/>
            <person name="Kalinowski J."/>
            <person name="Ruckert C."/>
        </authorList>
    </citation>
    <scope>NUCLEOTIDE SEQUENCE</scope>
    <source>
        <strain evidence="8">CGMCC 1.12754</strain>
    </source>
</reference>
<organism evidence="8 9">
    <name type="scientific">Virgibacillus oceani</name>
    <dbReference type="NCBI Taxonomy" id="1479511"/>
    <lineage>
        <taxon>Bacteria</taxon>
        <taxon>Bacillati</taxon>
        <taxon>Bacillota</taxon>
        <taxon>Bacilli</taxon>
        <taxon>Bacillales</taxon>
        <taxon>Bacillaceae</taxon>
        <taxon>Virgibacillus</taxon>
    </lineage>
</organism>
<evidence type="ECO:0000313" key="9">
    <source>
        <dbReference type="Proteomes" id="UP000622860"/>
    </source>
</evidence>
<dbReference type="RefSeq" id="WP_188455739.1">
    <property type="nucleotide sequence ID" value="NZ_BMFR01000010.1"/>
</dbReference>
<evidence type="ECO:0000256" key="6">
    <source>
        <dbReference type="SAM" id="Phobius"/>
    </source>
</evidence>
<keyword evidence="9" id="KW-1185">Reference proteome</keyword>
<proteinExistence type="predicted"/>